<dbReference type="AlphaFoldDB" id="A0A9E6ZU28"/>
<evidence type="ECO:0000313" key="1">
    <source>
        <dbReference type="EMBL" id="UOK71744.1"/>
    </source>
</evidence>
<organism evidence="1 2">
    <name type="scientific">Ancylobacter polymorphus</name>
    <dbReference type="NCBI Taxonomy" id="223390"/>
    <lineage>
        <taxon>Bacteria</taxon>
        <taxon>Pseudomonadati</taxon>
        <taxon>Pseudomonadota</taxon>
        <taxon>Alphaproteobacteria</taxon>
        <taxon>Hyphomicrobiales</taxon>
        <taxon>Xanthobacteraceae</taxon>
        <taxon>Ancylobacter</taxon>
    </lineage>
</organism>
<accession>A0A9E6ZU28</accession>
<proteinExistence type="predicted"/>
<reference evidence="1" key="1">
    <citation type="submission" date="2021-09" db="EMBL/GenBank/DDBJ databases">
        <title>Network and meta-omics reveal the key degrader and cooperation patterns in an efficient 1,4-dioxane-degrading microbial community.</title>
        <authorList>
            <person name="Dai C."/>
        </authorList>
    </citation>
    <scope>NUCLEOTIDE SEQUENCE</scope>
    <source>
        <strain evidence="1">ZM13</strain>
    </source>
</reference>
<dbReference type="EMBL" id="CP083239">
    <property type="protein sequence ID" value="UOK71744.1"/>
    <property type="molecule type" value="Genomic_DNA"/>
</dbReference>
<gene>
    <name evidence="1" type="ORF">K9D25_03175</name>
</gene>
<dbReference type="Proteomes" id="UP000831684">
    <property type="component" value="Chromosome"/>
</dbReference>
<evidence type="ECO:0000313" key="2">
    <source>
        <dbReference type="Proteomes" id="UP000831684"/>
    </source>
</evidence>
<protein>
    <submittedName>
        <fullName evidence="1">Uncharacterized protein</fullName>
    </submittedName>
</protein>
<sequence>MIYQPGPNILSMMRDEKVLGVECKPCWHRSVFTARQLIDHSAVGEMEGLERSVRRMRCALCGLKSADGTQLAADAVEGWLAAARR</sequence>
<name>A0A9E6ZU28_9HYPH</name>
<dbReference type="RefSeq" id="WP_244379180.1">
    <property type="nucleotide sequence ID" value="NZ_CP083239.1"/>
</dbReference>
<dbReference type="KEGG" id="apol:K9D25_03175"/>